<sequence>MGRKAKRKIHSHYSRIYQFRPRNGLGLYYPRTNSIPPSSIFHYNQRDNSPDCSVENDQDLVEGILFTSYTDLRKLESHSPLSMYFNSSSDDCLGRNSINIFEDIDANHLRSNASLNPKNSISAGYFNEPCFHNSNCNIKSCIPSLSERHQIFQSSFDDLSSPEKSTSKKCTSNDSKSPTIPLADVGNIYTKQTTESLPKKNNFINKSHPFLIENILSQNTFETDISSLNHACQSNVPYGVSYHERIRNDFEYNSLLPSQSEIHLDDRSITSLNTTKNSTFPQFIPVIPESKNASSSSLIGPASNIKYNCSNILTYEANLLSNYISTSETSPYPRIESLSTHKDENSPNSFAQHSTVNILPYFTNVPHKYMSTFGKIGSFDATTKLKNISSSLMNPHKSRICMNHANIAWSIYARETHLREEESREKGLYPLSLHNKNCFNRSILHPKAFRDIDCSFTRSRETGLHCTRALSTFPQPYTIFRRNFPNISGIDSNLSQNDSYPTCYNLNPLHLRLSSINQSSDQSANSLKVSCTENVHNLNFIPQYHSPFNLISNIEKYNEQFPIKRTPISNFYSNPLGNPDMGISDCKPIHCTNFSKILNPLLSPNILISSSEASHCQVTNVPIFPLHTFQPSNPNFL</sequence>
<protein>
    <submittedName>
        <fullName evidence="2">Uncharacterized protein</fullName>
    </submittedName>
</protein>
<feature type="region of interest" description="Disordered" evidence="1">
    <location>
        <begin position="156"/>
        <end position="178"/>
    </location>
</feature>
<reference evidence="2 3" key="1">
    <citation type="journal article" date="2023" name="BMC Biol.">
        <title>The compact genome of the sponge Oopsacas minuta (Hexactinellida) is lacking key metazoan core genes.</title>
        <authorList>
            <person name="Santini S."/>
            <person name="Schenkelaars Q."/>
            <person name="Jourda C."/>
            <person name="Duchesne M."/>
            <person name="Belahbib H."/>
            <person name="Rocher C."/>
            <person name="Selva M."/>
            <person name="Riesgo A."/>
            <person name="Vervoort M."/>
            <person name="Leys S.P."/>
            <person name="Kodjabachian L."/>
            <person name="Le Bivic A."/>
            <person name="Borchiellini C."/>
            <person name="Claverie J.M."/>
            <person name="Renard E."/>
        </authorList>
    </citation>
    <scope>NUCLEOTIDE SEQUENCE [LARGE SCALE GENOMIC DNA]</scope>
    <source>
        <strain evidence="2">SPO-2</strain>
    </source>
</reference>
<organism evidence="2 3">
    <name type="scientific">Oopsacas minuta</name>
    <dbReference type="NCBI Taxonomy" id="111878"/>
    <lineage>
        <taxon>Eukaryota</taxon>
        <taxon>Metazoa</taxon>
        <taxon>Porifera</taxon>
        <taxon>Hexactinellida</taxon>
        <taxon>Hexasterophora</taxon>
        <taxon>Lyssacinosida</taxon>
        <taxon>Leucopsacidae</taxon>
        <taxon>Oopsacas</taxon>
    </lineage>
</organism>
<comment type="caution">
    <text evidence="2">The sequence shown here is derived from an EMBL/GenBank/DDBJ whole genome shotgun (WGS) entry which is preliminary data.</text>
</comment>
<evidence type="ECO:0000313" key="2">
    <source>
        <dbReference type="EMBL" id="KAI6647778.1"/>
    </source>
</evidence>
<keyword evidence="3" id="KW-1185">Reference proteome</keyword>
<evidence type="ECO:0000256" key="1">
    <source>
        <dbReference type="SAM" id="MobiDB-lite"/>
    </source>
</evidence>
<dbReference type="AlphaFoldDB" id="A0AAV7JG43"/>
<dbReference type="Proteomes" id="UP001165289">
    <property type="component" value="Unassembled WGS sequence"/>
</dbReference>
<evidence type="ECO:0000313" key="3">
    <source>
        <dbReference type="Proteomes" id="UP001165289"/>
    </source>
</evidence>
<name>A0AAV7JG43_9METZ</name>
<dbReference type="EMBL" id="JAKMXF010000337">
    <property type="protein sequence ID" value="KAI6647778.1"/>
    <property type="molecule type" value="Genomic_DNA"/>
</dbReference>
<proteinExistence type="predicted"/>
<gene>
    <name evidence="2" type="ORF">LOD99_8493</name>
</gene>
<accession>A0AAV7JG43</accession>